<organism evidence="2 3">
    <name type="scientific">Paracraurococcus ruber</name>
    <dbReference type="NCBI Taxonomy" id="77675"/>
    <lineage>
        <taxon>Bacteria</taxon>
        <taxon>Pseudomonadati</taxon>
        <taxon>Pseudomonadota</taxon>
        <taxon>Alphaproteobacteria</taxon>
        <taxon>Acetobacterales</taxon>
        <taxon>Roseomonadaceae</taxon>
        <taxon>Paracraurococcus</taxon>
    </lineage>
</organism>
<accession>A0ABS1CVL4</accession>
<evidence type="ECO:0000313" key="3">
    <source>
        <dbReference type="Proteomes" id="UP000697995"/>
    </source>
</evidence>
<reference evidence="2 3" key="1">
    <citation type="journal article" date="2020" name="Microorganisms">
        <title>Osmotic Adaptation and Compatible Solute Biosynthesis of Phototrophic Bacteria as Revealed from Genome Analyses.</title>
        <authorList>
            <person name="Imhoff J.F."/>
            <person name="Rahn T."/>
            <person name="Kunzel S."/>
            <person name="Keller A."/>
            <person name="Neulinger S.C."/>
        </authorList>
    </citation>
    <scope>NUCLEOTIDE SEQUENCE [LARGE SCALE GENOMIC DNA]</scope>
    <source>
        <strain evidence="2 3">DSM 15382</strain>
    </source>
</reference>
<gene>
    <name evidence="2" type="ORF">CKO45_09895</name>
</gene>
<dbReference type="EMBL" id="NRSG01000056">
    <property type="protein sequence ID" value="MBK1658542.1"/>
    <property type="molecule type" value="Genomic_DNA"/>
</dbReference>
<feature type="region of interest" description="Disordered" evidence="1">
    <location>
        <begin position="147"/>
        <end position="168"/>
    </location>
</feature>
<proteinExistence type="predicted"/>
<evidence type="ECO:0000313" key="2">
    <source>
        <dbReference type="EMBL" id="MBK1658542.1"/>
    </source>
</evidence>
<protein>
    <submittedName>
        <fullName evidence="2">Uncharacterized protein</fullName>
    </submittedName>
</protein>
<name>A0ABS1CVL4_9PROT</name>
<comment type="caution">
    <text evidence="2">The sequence shown here is derived from an EMBL/GenBank/DDBJ whole genome shotgun (WGS) entry which is preliminary data.</text>
</comment>
<evidence type="ECO:0000256" key="1">
    <source>
        <dbReference type="SAM" id="MobiDB-lite"/>
    </source>
</evidence>
<sequence>MTACLHREDASGGCPVRDLEPEALFCVAVLRRWVAARRPGAADAPDWREVCRQGELPDAAVQAFDTFLDAMHRGMRRPLDIRCCACPVLGRDEALLLAMLEALQRHDALGALDVLADWLAPPCVMPALPLAERLAAAAGDCDIRIAAPAPVGPDPDPDHRSAGRPTLH</sequence>
<keyword evidence="3" id="KW-1185">Reference proteome</keyword>
<dbReference type="RefSeq" id="WP_133218469.1">
    <property type="nucleotide sequence ID" value="NZ_NRSG01000056.1"/>
</dbReference>
<dbReference type="Proteomes" id="UP000697995">
    <property type="component" value="Unassembled WGS sequence"/>
</dbReference>